<dbReference type="Proteomes" id="UP000188532">
    <property type="component" value="Unassembled WGS sequence"/>
</dbReference>
<comment type="caution">
    <text evidence="3">The sequence shown here is derived from an EMBL/GenBank/DDBJ whole genome shotgun (WGS) entry which is preliminary data.</text>
</comment>
<proteinExistence type="predicted"/>
<gene>
    <name evidence="3" type="ORF">BZL29_1090</name>
    <name evidence="2" type="ORF">BZL30_0773</name>
</gene>
<evidence type="ECO:0000313" key="5">
    <source>
        <dbReference type="Proteomes" id="UP000189229"/>
    </source>
</evidence>
<reference evidence="4 5" key="1">
    <citation type="submission" date="2017-02" db="EMBL/GenBank/DDBJ databases">
        <title>Complete genome sequences of Mycobacterium kansasii strains isolated from rhesus macaques.</title>
        <authorList>
            <person name="Panda A."/>
            <person name="Nagaraj S."/>
            <person name="Zhao X."/>
            <person name="Tettelin H."/>
            <person name="Detolla L.J."/>
        </authorList>
    </citation>
    <scope>NUCLEOTIDE SEQUENCE [LARGE SCALE GENOMIC DNA]</scope>
    <source>
        <strain evidence="3 4">11-3469</strain>
        <strain evidence="2 5">11-3813</strain>
    </source>
</reference>
<feature type="region of interest" description="Disordered" evidence="1">
    <location>
        <begin position="17"/>
        <end position="44"/>
    </location>
</feature>
<name>A0A1V3Y0R5_MYCKA</name>
<evidence type="ECO:0000256" key="1">
    <source>
        <dbReference type="SAM" id="MobiDB-lite"/>
    </source>
</evidence>
<evidence type="ECO:0000313" key="2">
    <source>
        <dbReference type="EMBL" id="OOK81620.1"/>
    </source>
</evidence>
<protein>
    <submittedName>
        <fullName evidence="3">Uncharacterized protein</fullName>
    </submittedName>
</protein>
<dbReference type="EMBL" id="MVBN01000001">
    <property type="protein sequence ID" value="OOK84586.1"/>
    <property type="molecule type" value="Genomic_DNA"/>
</dbReference>
<sequence>MSMCRYPARSHRLLGVRRLDPEDSESDSYRMSLSVSSRFPKGLT</sequence>
<organism evidence="3 4">
    <name type="scientific">Mycobacterium kansasii</name>
    <dbReference type="NCBI Taxonomy" id="1768"/>
    <lineage>
        <taxon>Bacteria</taxon>
        <taxon>Bacillati</taxon>
        <taxon>Actinomycetota</taxon>
        <taxon>Actinomycetes</taxon>
        <taxon>Mycobacteriales</taxon>
        <taxon>Mycobacteriaceae</taxon>
        <taxon>Mycobacterium</taxon>
    </lineage>
</organism>
<dbReference type="EMBL" id="MVBM01000001">
    <property type="protein sequence ID" value="OOK81620.1"/>
    <property type="molecule type" value="Genomic_DNA"/>
</dbReference>
<dbReference type="Proteomes" id="UP000189229">
    <property type="component" value="Unassembled WGS sequence"/>
</dbReference>
<dbReference type="AlphaFoldDB" id="A0A1V3Y0R5"/>
<evidence type="ECO:0000313" key="4">
    <source>
        <dbReference type="Proteomes" id="UP000188532"/>
    </source>
</evidence>
<evidence type="ECO:0000313" key="3">
    <source>
        <dbReference type="EMBL" id="OOK84586.1"/>
    </source>
</evidence>
<accession>A0A1V3Y0R5</accession>